<dbReference type="InterPro" id="IPR012218">
    <property type="entry name" value="Cyt_c_BACSU-c550-type"/>
</dbReference>
<dbReference type="EMBL" id="CP033433">
    <property type="protein sequence ID" value="AYQ73880.1"/>
    <property type="molecule type" value="Genomic_DNA"/>
</dbReference>
<evidence type="ECO:0000256" key="6">
    <source>
        <dbReference type="PIRSR" id="PIRSR000025-1"/>
    </source>
</evidence>
<dbReference type="GO" id="GO:0009055">
    <property type="term" value="F:electron transfer activity"/>
    <property type="evidence" value="ECO:0007669"/>
    <property type="project" value="InterPro"/>
</dbReference>
<feature type="domain" description="Cytochrome c" evidence="10">
    <location>
        <begin position="56"/>
        <end position="131"/>
    </location>
</feature>
<evidence type="ECO:0000256" key="1">
    <source>
        <dbReference type="ARBA" id="ARBA00022448"/>
    </source>
</evidence>
<dbReference type="PROSITE" id="PS51007">
    <property type="entry name" value="CYTC"/>
    <property type="match status" value="1"/>
</dbReference>
<dbReference type="KEGG" id="coh:EAV92_15620"/>
<evidence type="ECO:0000256" key="7">
    <source>
        <dbReference type="PIRSR" id="PIRSR000025-2"/>
    </source>
</evidence>
<name>A0A3G3K055_9BACL</name>
<evidence type="ECO:0000256" key="2">
    <source>
        <dbReference type="ARBA" id="ARBA00022617"/>
    </source>
</evidence>
<dbReference type="InterPro" id="IPR051811">
    <property type="entry name" value="Cytochrome_c550/c551-like"/>
</dbReference>
<evidence type="ECO:0000256" key="9">
    <source>
        <dbReference type="SAM" id="SignalP"/>
    </source>
</evidence>
<dbReference type="InterPro" id="IPR009056">
    <property type="entry name" value="Cyt_c-like_dom"/>
</dbReference>
<dbReference type="PANTHER" id="PTHR37823">
    <property type="entry name" value="CYTOCHROME C-553-LIKE"/>
    <property type="match status" value="1"/>
</dbReference>
<organism evidence="11 12">
    <name type="scientific">Cohnella candidum</name>
    <dbReference type="NCBI Taxonomy" id="2674991"/>
    <lineage>
        <taxon>Bacteria</taxon>
        <taxon>Bacillati</taxon>
        <taxon>Bacillota</taxon>
        <taxon>Bacilli</taxon>
        <taxon>Bacillales</taxon>
        <taxon>Paenibacillaceae</taxon>
        <taxon>Cohnella</taxon>
    </lineage>
</organism>
<keyword evidence="4" id="KW-0249">Electron transport</keyword>
<feature type="binding site" description="covalent" evidence="6">
    <location>
        <position position="69"/>
    </location>
    <ligand>
        <name>heme c</name>
        <dbReference type="ChEBI" id="CHEBI:61717"/>
    </ligand>
</feature>
<dbReference type="Proteomes" id="UP000269097">
    <property type="component" value="Chromosome"/>
</dbReference>
<keyword evidence="2 6" id="KW-0349">Heme</keyword>
<evidence type="ECO:0000256" key="4">
    <source>
        <dbReference type="ARBA" id="ARBA00022982"/>
    </source>
</evidence>
<sequence>MRNKVVAVFLVFALVLAISACQRNNNGAPDQTPAAPPAGSPAASPASPAASPSGAAGNVNAEAVFKQNCIACHGADLHGGVGPNLTAVGSRLSSDAIAAKISAGGGGMTAFKGVLSDAEIHALADWLAAKKG</sequence>
<dbReference type="GO" id="GO:0016020">
    <property type="term" value="C:membrane"/>
    <property type="evidence" value="ECO:0007669"/>
    <property type="project" value="InterPro"/>
</dbReference>
<dbReference type="Gene3D" id="1.10.760.10">
    <property type="entry name" value="Cytochrome c-like domain"/>
    <property type="match status" value="1"/>
</dbReference>
<dbReference type="GO" id="GO:0005506">
    <property type="term" value="F:iron ion binding"/>
    <property type="evidence" value="ECO:0007669"/>
    <property type="project" value="InterPro"/>
</dbReference>
<feature type="binding site" description="covalent" evidence="6">
    <location>
        <position position="72"/>
    </location>
    <ligand>
        <name>heme c</name>
        <dbReference type="ChEBI" id="CHEBI:61717"/>
    </ligand>
</feature>
<dbReference type="PROSITE" id="PS51257">
    <property type="entry name" value="PROKAR_LIPOPROTEIN"/>
    <property type="match status" value="1"/>
</dbReference>
<dbReference type="RefSeq" id="WP_123041964.1">
    <property type="nucleotide sequence ID" value="NZ_CP033433.1"/>
</dbReference>
<evidence type="ECO:0000313" key="11">
    <source>
        <dbReference type="EMBL" id="AYQ73880.1"/>
    </source>
</evidence>
<dbReference type="Pfam" id="PF13442">
    <property type="entry name" value="Cytochrome_CBB3"/>
    <property type="match status" value="1"/>
</dbReference>
<evidence type="ECO:0000259" key="10">
    <source>
        <dbReference type="PROSITE" id="PS51007"/>
    </source>
</evidence>
<evidence type="ECO:0000256" key="3">
    <source>
        <dbReference type="ARBA" id="ARBA00022723"/>
    </source>
</evidence>
<keyword evidence="3 7" id="KW-0479">Metal-binding</keyword>
<keyword evidence="1" id="KW-0813">Transport</keyword>
<evidence type="ECO:0000256" key="8">
    <source>
        <dbReference type="SAM" id="MobiDB-lite"/>
    </source>
</evidence>
<accession>A0A3G3K055</accession>
<dbReference type="GO" id="GO:0020037">
    <property type="term" value="F:heme binding"/>
    <property type="evidence" value="ECO:0007669"/>
    <property type="project" value="InterPro"/>
</dbReference>
<dbReference type="InterPro" id="IPR036909">
    <property type="entry name" value="Cyt_c-like_dom_sf"/>
</dbReference>
<feature type="binding site" description="axial binding residue" evidence="7">
    <location>
        <position position="108"/>
    </location>
    <ligand>
        <name>heme c</name>
        <dbReference type="ChEBI" id="CHEBI:61717"/>
    </ligand>
    <ligandPart>
        <name>Fe</name>
        <dbReference type="ChEBI" id="CHEBI:18248"/>
    </ligandPart>
</feature>
<keyword evidence="5 7" id="KW-0408">Iron</keyword>
<evidence type="ECO:0000313" key="12">
    <source>
        <dbReference type="Proteomes" id="UP000269097"/>
    </source>
</evidence>
<keyword evidence="9" id="KW-0732">Signal</keyword>
<feature type="binding site" description="axial binding residue" evidence="7">
    <location>
        <position position="73"/>
    </location>
    <ligand>
        <name>heme c</name>
        <dbReference type="ChEBI" id="CHEBI:61717"/>
    </ligand>
    <ligandPart>
        <name>Fe</name>
        <dbReference type="ChEBI" id="CHEBI:18248"/>
    </ligandPart>
</feature>
<feature type="chain" id="PRO_5038598031" evidence="9">
    <location>
        <begin position="23"/>
        <end position="132"/>
    </location>
</feature>
<evidence type="ECO:0000256" key="5">
    <source>
        <dbReference type="ARBA" id="ARBA00023004"/>
    </source>
</evidence>
<feature type="signal peptide" evidence="9">
    <location>
        <begin position="1"/>
        <end position="22"/>
    </location>
</feature>
<proteinExistence type="predicted"/>
<gene>
    <name evidence="11" type="ORF">EAV92_15620</name>
</gene>
<feature type="compositionally biased region" description="Low complexity" evidence="8">
    <location>
        <begin position="40"/>
        <end position="56"/>
    </location>
</feature>
<dbReference type="PANTHER" id="PTHR37823:SF4">
    <property type="entry name" value="MENAQUINOL-CYTOCHROME C REDUCTASE CYTOCHROME B_C SUBUNIT"/>
    <property type="match status" value="1"/>
</dbReference>
<dbReference type="SUPFAM" id="SSF46626">
    <property type="entry name" value="Cytochrome c"/>
    <property type="match status" value="1"/>
</dbReference>
<feature type="region of interest" description="Disordered" evidence="8">
    <location>
        <begin position="27"/>
        <end position="56"/>
    </location>
</feature>
<keyword evidence="12" id="KW-1185">Reference proteome</keyword>
<protein>
    <submittedName>
        <fullName evidence="11">Cytochrome c</fullName>
    </submittedName>
</protein>
<comment type="PTM">
    <text evidence="6">Binds 1 heme c group covalently per subunit.</text>
</comment>
<dbReference type="AlphaFoldDB" id="A0A3G3K055"/>
<dbReference type="PIRSF" id="PIRSF000025">
    <property type="entry name" value="Cytc_Bsub_c550"/>
    <property type="match status" value="1"/>
</dbReference>
<reference evidence="11 12" key="1">
    <citation type="submission" date="2018-10" db="EMBL/GenBank/DDBJ databases">
        <title>Genome Sequence of Cohnella sp.</title>
        <authorList>
            <person name="Srinivasan S."/>
            <person name="Kim M.K."/>
        </authorList>
    </citation>
    <scope>NUCLEOTIDE SEQUENCE [LARGE SCALE GENOMIC DNA]</scope>
    <source>
        <strain evidence="11 12">18JY8-7</strain>
    </source>
</reference>